<keyword evidence="1" id="KW-1133">Transmembrane helix</keyword>
<feature type="transmembrane region" description="Helical" evidence="1">
    <location>
        <begin position="140"/>
        <end position="163"/>
    </location>
</feature>
<sequence length="169" mass="18445">MILLLLLLVVFGWLFKGVAKISKVFMPILIGAMLVIGIENWLKEMAKVLFPILYVAGILALIAGTVFGIVFLIRRAPSEKLMLWLCGLPLVTALAITAIPKGDGVYPLLLFLVFMFSGIWIDSILMLSKNRAGQKLAANHWLRVATAAPQLVVVAGFVVWALVRAIACT</sequence>
<dbReference type="AlphaFoldDB" id="A0A806LHY9"/>
<evidence type="ECO:0000256" key="1">
    <source>
        <dbReference type="SAM" id="Phobius"/>
    </source>
</evidence>
<dbReference type="RefSeq" id="WP_025376275.1">
    <property type="nucleotide sequence ID" value="NZ_CP007122.1"/>
</dbReference>
<name>A0A806LHY9_LACPA</name>
<accession>A0A806LHY9</accession>
<feature type="transmembrane region" description="Helical" evidence="1">
    <location>
        <begin position="105"/>
        <end position="128"/>
    </location>
</feature>
<dbReference type="KEGG" id="lpq:AF91_11235"/>
<feature type="transmembrane region" description="Helical" evidence="1">
    <location>
        <begin position="52"/>
        <end position="74"/>
    </location>
</feature>
<organism evidence="2 3">
    <name type="scientific">Lacticaseibacillus paracasei N1115</name>
    <dbReference type="NCBI Taxonomy" id="1446494"/>
    <lineage>
        <taxon>Bacteria</taxon>
        <taxon>Bacillati</taxon>
        <taxon>Bacillota</taxon>
        <taxon>Bacilli</taxon>
        <taxon>Lactobacillales</taxon>
        <taxon>Lactobacillaceae</taxon>
        <taxon>Lacticaseibacillus</taxon>
    </lineage>
</organism>
<protein>
    <submittedName>
        <fullName evidence="2">Uncharacterized protein</fullName>
    </submittedName>
</protein>
<evidence type="ECO:0000313" key="2">
    <source>
        <dbReference type="EMBL" id="AHJ34463.1"/>
    </source>
</evidence>
<reference evidence="2 3" key="1">
    <citation type="journal article" date="2014" name="Genome Announc.">
        <title>Whole Genome Sequence of the Probiotic Strain Lactobacillus paracasei N1115, Isolated from Traditional Chinese Fermented Milk.</title>
        <authorList>
            <person name="Wang S."/>
            <person name="Zhu H."/>
            <person name="He F."/>
            <person name="Luo Y."/>
            <person name="Kang Z."/>
            <person name="Lu C."/>
            <person name="Feng L."/>
            <person name="Lu X."/>
            <person name="Xue Y."/>
            <person name="Wang H."/>
        </authorList>
    </citation>
    <scope>NUCLEOTIDE SEQUENCE [LARGE SCALE GENOMIC DNA]</scope>
    <source>
        <strain evidence="2 3">N1115</strain>
    </source>
</reference>
<keyword evidence="1" id="KW-0472">Membrane</keyword>
<proteinExistence type="predicted"/>
<keyword evidence="1" id="KW-0812">Transmembrane</keyword>
<dbReference type="Proteomes" id="UP000019441">
    <property type="component" value="Chromosome"/>
</dbReference>
<dbReference type="EMBL" id="CP007122">
    <property type="protein sequence ID" value="AHJ34463.1"/>
    <property type="molecule type" value="Genomic_DNA"/>
</dbReference>
<evidence type="ECO:0000313" key="3">
    <source>
        <dbReference type="Proteomes" id="UP000019441"/>
    </source>
</evidence>
<feature type="transmembrane region" description="Helical" evidence="1">
    <location>
        <begin position="81"/>
        <end position="99"/>
    </location>
</feature>
<gene>
    <name evidence="2" type="ORF">AF91_11235</name>
</gene>